<proteinExistence type="predicted"/>
<dbReference type="Proteomes" id="UP000252582">
    <property type="component" value="Unassembled WGS sequence"/>
</dbReference>
<comment type="caution">
    <text evidence="2">The sequence shown here is derived from an EMBL/GenBank/DDBJ whole genome shotgun (WGS) entry which is preliminary data.</text>
</comment>
<evidence type="ECO:0000256" key="1">
    <source>
        <dbReference type="SAM" id="Coils"/>
    </source>
</evidence>
<evidence type="ECO:0000313" key="2">
    <source>
        <dbReference type="EMBL" id="RCW24665.1"/>
    </source>
</evidence>
<keyword evidence="1" id="KW-0175">Coiled coil</keyword>
<dbReference type="EMBL" id="QPIX01000005">
    <property type="protein sequence ID" value="RCW24665.1"/>
    <property type="molecule type" value="Genomic_DNA"/>
</dbReference>
<reference evidence="2 3" key="1">
    <citation type="submission" date="2018-07" db="EMBL/GenBank/DDBJ databases">
        <title>Genomic Encyclopedia of Type Strains, Phase IV (KMG-IV): sequencing the most valuable type-strain genomes for metagenomic binning, comparative biology and taxonomic classification.</title>
        <authorList>
            <person name="Goeker M."/>
        </authorList>
    </citation>
    <scope>NUCLEOTIDE SEQUENCE [LARGE SCALE GENOMIC DNA]</scope>
    <source>
        <strain evidence="2 3">DSM 25528</strain>
    </source>
</reference>
<gene>
    <name evidence="2" type="ORF">DFR48_1052</name>
</gene>
<feature type="coiled-coil region" evidence="1">
    <location>
        <begin position="4"/>
        <end position="38"/>
    </location>
</feature>
<protein>
    <submittedName>
        <fullName evidence="2">Uncharacterized protein</fullName>
    </submittedName>
</protein>
<keyword evidence="3" id="KW-1185">Reference proteome</keyword>
<organism evidence="2 3">
    <name type="scientific">Ciceribacter lividus</name>
    <dbReference type="NCBI Taxonomy" id="1197950"/>
    <lineage>
        <taxon>Bacteria</taxon>
        <taxon>Pseudomonadati</taxon>
        <taxon>Pseudomonadota</taxon>
        <taxon>Alphaproteobacteria</taxon>
        <taxon>Hyphomicrobiales</taxon>
        <taxon>Rhizobiaceae</taxon>
        <taxon>Ciceribacter</taxon>
    </lineage>
</organism>
<evidence type="ECO:0000313" key="3">
    <source>
        <dbReference type="Proteomes" id="UP000252582"/>
    </source>
</evidence>
<sequence length="150" mass="16624">MGIADELKTKRAEIGERIEAIRKEIAEMERQQAALDAVIAIYEPDYAASAPRNRRARRKANPNGTLAEVFNGIDRRSFVLRTLREAGRPITTSDCAVALAKEVGLPSDDARLGQIGNKVSQVLDQLAKANRVRRAGKVDGHRHLWEINQA</sequence>
<dbReference type="AlphaFoldDB" id="A0A6I7HMT8"/>
<dbReference type="RefSeq" id="WP_210205979.1">
    <property type="nucleotide sequence ID" value="NZ_QPIX01000005.1"/>
</dbReference>
<accession>A0A6I7HMT8</accession>
<name>A0A6I7HMT8_9HYPH</name>